<evidence type="ECO:0000313" key="2">
    <source>
        <dbReference type="Proteomes" id="UP001642502"/>
    </source>
</evidence>
<evidence type="ECO:0008006" key="3">
    <source>
        <dbReference type="Google" id="ProtNLM"/>
    </source>
</evidence>
<accession>A0ABP0DIZ8</accession>
<proteinExistence type="predicted"/>
<protein>
    <recommendedName>
        <fullName evidence="3">F-box domain-containing protein</fullName>
    </recommendedName>
</protein>
<evidence type="ECO:0000313" key="1">
    <source>
        <dbReference type="EMBL" id="CAK7267779.1"/>
    </source>
</evidence>
<sequence>MDSKAEPHLPKHGDGDARAPTTFVIGARALRPPAFLLSSNGHNHNATQASAELASIMNAASNPVSPGSLGLPPTYTRTHDFVPPTRPNSTPFPQPEVRADAARCSACLSDLETETCSDHEEPRDSMAPEQFASDGTAVDAVSQQTLSMGTNISALPPARSLSPILISTVATTPNLRFYSHSESPPHNLDDGGQGQIKAETMPSPRKQALGLQNLPLEIQELILDHVFHCRVSPMTKSWPDKRLTRLASFTRGWRTLIQKRLYCRIKLKATAATLSNVMTHFQQHPHLRSYVKHVELWFPVFELKQAPPVRCPASRMPVITLGDLSNALYTLPSTNCTLEEAFYVLGTTFPDLNVLTLEGGERKKAPQVRYFVHEAPSGSSRNLNAQQSQSKEHICSRPRRSLPQISSVRTLICKGQWNLVRCDDDFQKLMSALPNLRDWQASYSKPKSKSYLTMATILCQIPASLTLLNLCLEGDYRQEISFTPSFSKVVQKIHFCTSLAEATPALERLSYTGRVCHTFFDVVARLADPRTTRLKSVDLTVKNCCRHVNHWHESGSGATDLNFIRAFESLVLSAVRSLSRLKKLEYLRIRYVDLEFPVPPLNPFFLISNGRASGVWSDTIVAELNRVRPDICWVLLSDSIGERMLSMDGRLIIYAEFPKKRVVSLKLSNYAYLRAPLATM</sequence>
<gene>
    <name evidence="1" type="ORF">SEPCBS119000_002725</name>
</gene>
<dbReference type="EMBL" id="CAWUON010000030">
    <property type="protein sequence ID" value="CAK7267779.1"/>
    <property type="molecule type" value="Genomic_DNA"/>
</dbReference>
<reference evidence="1 2" key="1">
    <citation type="submission" date="2024-01" db="EMBL/GenBank/DDBJ databases">
        <authorList>
            <person name="Allen C."/>
            <person name="Tagirdzhanova G."/>
        </authorList>
    </citation>
    <scope>NUCLEOTIDE SEQUENCE [LARGE SCALE GENOMIC DNA]</scope>
    <source>
        <strain evidence="1 2">CBS 119000</strain>
    </source>
</reference>
<dbReference type="Proteomes" id="UP001642502">
    <property type="component" value="Unassembled WGS sequence"/>
</dbReference>
<keyword evidence="2" id="KW-1185">Reference proteome</keyword>
<comment type="caution">
    <text evidence="1">The sequence shown here is derived from an EMBL/GenBank/DDBJ whole genome shotgun (WGS) entry which is preliminary data.</text>
</comment>
<organism evidence="1 2">
    <name type="scientific">Sporothrix epigloea</name>
    <dbReference type="NCBI Taxonomy" id="1892477"/>
    <lineage>
        <taxon>Eukaryota</taxon>
        <taxon>Fungi</taxon>
        <taxon>Dikarya</taxon>
        <taxon>Ascomycota</taxon>
        <taxon>Pezizomycotina</taxon>
        <taxon>Sordariomycetes</taxon>
        <taxon>Sordariomycetidae</taxon>
        <taxon>Ophiostomatales</taxon>
        <taxon>Ophiostomataceae</taxon>
        <taxon>Sporothrix</taxon>
    </lineage>
</organism>
<name>A0ABP0DIZ8_9PEZI</name>